<dbReference type="AlphaFoldDB" id="A0A4P8HRM9"/>
<gene>
    <name evidence="2" type="ORF">FCL38_12640</name>
    <name evidence="1" type="ORF">FHS02_005727</name>
</gene>
<keyword evidence="3" id="KW-1185">Reference proteome</keyword>
<dbReference type="Pfam" id="PF04325">
    <property type="entry name" value="DUF465"/>
    <property type="match status" value="1"/>
</dbReference>
<dbReference type="InterPro" id="IPR038444">
    <property type="entry name" value="DUF465_sf"/>
</dbReference>
<accession>A0A4P8HRM9</accession>
<dbReference type="OrthoDB" id="5787087at2"/>
<evidence type="ECO:0000313" key="3">
    <source>
        <dbReference type="Proteomes" id="UP000298763"/>
    </source>
</evidence>
<protein>
    <submittedName>
        <fullName evidence="2">DUF465 domain-containing protein</fullName>
    </submittedName>
</protein>
<evidence type="ECO:0000313" key="4">
    <source>
        <dbReference type="Proteomes" id="UP000584325"/>
    </source>
</evidence>
<dbReference type="EMBL" id="CP040017">
    <property type="protein sequence ID" value="QCP11164.1"/>
    <property type="molecule type" value="Genomic_DNA"/>
</dbReference>
<dbReference type="Gene3D" id="6.10.280.50">
    <property type="match status" value="1"/>
</dbReference>
<proteinExistence type="predicted"/>
<evidence type="ECO:0000313" key="2">
    <source>
        <dbReference type="EMBL" id="QCP11164.1"/>
    </source>
</evidence>
<name>A0A4P8HRM9_9BURK</name>
<sequence>MKNEEEIRRRIVELDVEHRDLDAVIEMLTRDGHHDQLQLRRLKKRKLQLKDYITLLKMQLVPDVPA</sequence>
<reference evidence="1 4" key="2">
    <citation type="submission" date="2020-08" db="EMBL/GenBank/DDBJ databases">
        <title>Genomic Encyclopedia of Type Strains, Phase III (KMG-III): the genomes of soil and plant-associated and newly described type strains.</title>
        <authorList>
            <person name="Whitman W."/>
        </authorList>
    </citation>
    <scope>NUCLEOTIDE SEQUENCE [LARGE SCALE GENOMIC DNA]</scope>
    <source>
        <strain evidence="1 4">CECT 7753</strain>
    </source>
</reference>
<organism evidence="1 4">
    <name type="scientific">Pseudoduganella umbonata</name>
    <dbReference type="NCBI Taxonomy" id="864828"/>
    <lineage>
        <taxon>Bacteria</taxon>
        <taxon>Pseudomonadati</taxon>
        <taxon>Pseudomonadota</taxon>
        <taxon>Betaproteobacteria</taxon>
        <taxon>Burkholderiales</taxon>
        <taxon>Oxalobacteraceae</taxon>
        <taxon>Telluria group</taxon>
        <taxon>Pseudoduganella</taxon>
    </lineage>
</organism>
<dbReference type="RefSeq" id="WP_137314028.1">
    <property type="nucleotide sequence ID" value="NZ_CP040017.1"/>
</dbReference>
<reference evidence="2 3" key="1">
    <citation type="submission" date="2019-05" db="EMBL/GenBank/DDBJ databases">
        <title>Draft Genome Sequences of Six Type Strains of the Genus Massilia.</title>
        <authorList>
            <person name="Miess H."/>
            <person name="Frediansyhah A."/>
            <person name="Gross H."/>
        </authorList>
    </citation>
    <scope>NUCLEOTIDE SEQUENCE [LARGE SCALE GENOMIC DNA]</scope>
    <source>
        <strain evidence="2 3">DSMZ 26121</strain>
    </source>
</reference>
<dbReference type="InterPro" id="IPR007420">
    <property type="entry name" value="DUF465"/>
</dbReference>
<dbReference type="Proteomes" id="UP000298763">
    <property type="component" value="Chromosome"/>
</dbReference>
<dbReference type="EMBL" id="JACHXS010000014">
    <property type="protein sequence ID" value="MBB3224861.1"/>
    <property type="molecule type" value="Genomic_DNA"/>
</dbReference>
<dbReference type="Proteomes" id="UP000584325">
    <property type="component" value="Unassembled WGS sequence"/>
</dbReference>
<evidence type="ECO:0000313" key="1">
    <source>
        <dbReference type="EMBL" id="MBB3224861.1"/>
    </source>
</evidence>